<accession>A0A934RQ27</accession>
<dbReference type="Proteomes" id="UP000604083">
    <property type="component" value="Unassembled WGS sequence"/>
</dbReference>
<keyword evidence="1" id="KW-0472">Membrane</keyword>
<reference evidence="2" key="1">
    <citation type="submission" date="2021-01" db="EMBL/GenBank/DDBJ databases">
        <title>Modified the classification status of verrucomicrobia.</title>
        <authorList>
            <person name="Feng X."/>
        </authorList>
    </citation>
    <scope>NUCLEOTIDE SEQUENCE</scope>
    <source>
        <strain evidence="2">KCTC 12986</strain>
    </source>
</reference>
<evidence type="ECO:0000256" key="1">
    <source>
        <dbReference type="SAM" id="Phobius"/>
    </source>
</evidence>
<evidence type="ECO:0000313" key="3">
    <source>
        <dbReference type="Proteomes" id="UP000604083"/>
    </source>
</evidence>
<name>A0A934RQ27_9BACT</name>
<dbReference type="AlphaFoldDB" id="A0A934RQ27"/>
<organism evidence="2 3">
    <name type="scientific">Roseibacillus ishigakijimensis</name>
    <dbReference type="NCBI Taxonomy" id="454146"/>
    <lineage>
        <taxon>Bacteria</taxon>
        <taxon>Pseudomonadati</taxon>
        <taxon>Verrucomicrobiota</taxon>
        <taxon>Verrucomicrobiia</taxon>
        <taxon>Verrucomicrobiales</taxon>
        <taxon>Verrucomicrobiaceae</taxon>
        <taxon>Roseibacillus</taxon>
    </lineage>
</organism>
<gene>
    <name evidence="2" type="ORF">JIN78_00115</name>
</gene>
<keyword evidence="1" id="KW-0812">Transmembrane</keyword>
<proteinExistence type="predicted"/>
<keyword evidence="1" id="KW-1133">Transmembrane helix</keyword>
<feature type="transmembrane region" description="Helical" evidence="1">
    <location>
        <begin position="118"/>
        <end position="137"/>
    </location>
</feature>
<feature type="transmembrane region" description="Helical" evidence="1">
    <location>
        <begin position="79"/>
        <end position="112"/>
    </location>
</feature>
<dbReference type="EMBL" id="JAENIO010000001">
    <property type="protein sequence ID" value="MBK1832446.1"/>
    <property type="molecule type" value="Genomic_DNA"/>
</dbReference>
<comment type="caution">
    <text evidence="2">The sequence shown here is derived from an EMBL/GenBank/DDBJ whole genome shotgun (WGS) entry which is preliminary data.</text>
</comment>
<evidence type="ECO:0000313" key="2">
    <source>
        <dbReference type="EMBL" id="MBK1832446.1"/>
    </source>
</evidence>
<dbReference type="RefSeq" id="WP_200389883.1">
    <property type="nucleotide sequence ID" value="NZ_JAENIO010000001.1"/>
</dbReference>
<feature type="transmembrane region" description="Helical" evidence="1">
    <location>
        <begin position="47"/>
        <end position="67"/>
    </location>
</feature>
<feature type="transmembrane region" description="Helical" evidence="1">
    <location>
        <begin position="23"/>
        <end position="41"/>
    </location>
</feature>
<keyword evidence="3" id="KW-1185">Reference proteome</keyword>
<sequence length="151" mass="17084">MQFISAKPLVDRFQSGEISESEVGPYFMAYMILMAFTSSFLVGDLDFWDVTMGFSSVVITLFGVLYLKQQNGDTFGDQFLLKYFCLGWVVSVRIYLLTIPAMAIVFSLTALFKGVHAFWPLLTLLGITLEVLFFWWLGKLFSASKLQPAQS</sequence>
<protein>
    <submittedName>
        <fullName evidence="2">Uncharacterized protein</fullName>
    </submittedName>
</protein>